<reference evidence="1" key="1">
    <citation type="submission" date="2014-09" db="EMBL/GenBank/DDBJ databases">
        <authorList>
            <person name="Magalhaes I.L.F."/>
            <person name="Oliveira U."/>
            <person name="Santos F.R."/>
            <person name="Vidigal T.H.D.A."/>
            <person name="Brescovit A.D."/>
            <person name="Santos A.J."/>
        </authorList>
    </citation>
    <scope>NUCLEOTIDE SEQUENCE</scope>
    <source>
        <tissue evidence="1">Shoot tissue taken approximately 20 cm above the soil surface</tissue>
    </source>
</reference>
<protein>
    <submittedName>
        <fullName evidence="1">Uncharacterized protein</fullName>
    </submittedName>
</protein>
<reference evidence="1" key="2">
    <citation type="journal article" date="2015" name="Data Brief">
        <title>Shoot transcriptome of the giant reed, Arundo donax.</title>
        <authorList>
            <person name="Barrero R.A."/>
            <person name="Guerrero F.D."/>
            <person name="Moolhuijzen P."/>
            <person name="Goolsby J.A."/>
            <person name="Tidwell J."/>
            <person name="Bellgard S.E."/>
            <person name="Bellgard M.I."/>
        </authorList>
    </citation>
    <scope>NUCLEOTIDE SEQUENCE</scope>
    <source>
        <tissue evidence="1">Shoot tissue taken approximately 20 cm above the soil surface</tissue>
    </source>
</reference>
<proteinExistence type="predicted"/>
<dbReference type="AlphaFoldDB" id="A0A0A9GPT8"/>
<organism evidence="1">
    <name type="scientific">Arundo donax</name>
    <name type="common">Giant reed</name>
    <name type="synonym">Donax arundinaceus</name>
    <dbReference type="NCBI Taxonomy" id="35708"/>
    <lineage>
        <taxon>Eukaryota</taxon>
        <taxon>Viridiplantae</taxon>
        <taxon>Streptophyta</taxon>
        <taxon>Embryophyta</taxon>
        <taxon>Tracheophyta</taxon>
        <taxon>Spermatophyta</taxon>
        <taxon>Magnoliopsida</taxon>
        <taxon>Liliopsida</taxon>
        <taxon>Poales</taxon>
        <taxon>Poaceae</taxon>
        <taxon>PACMAD clade</taxon>
        <taxon>Arundinoideae</taxon>
        <taxon>Arundineae</taxon>
        <taxon>Arundo</taxon>
    </lineage>
</organism>
<name>A0A0A9GPT8_ARUDO</name>
<sequence length="22" mass="2503">MSLLQILNFWGLFASLLFKSCA</sequence>
<evidence type="ECO:0000313" key="1">
    <source>
        <dbReference type="EMBL" id="JAE25444.1"/>
    </source>
</evidence>
<dbReference type="EMBL" id="GBRH01172452">
    <property type="protein sequence ID" value="JAE25444.1"/>
    <property type="molecule type" value="Transcribed_RNA"/>
</dbReference>
<accession>A0A0A9GPT8</accession>